<dbReference type="SUPFAM" id="SSF75005">
    <property type="entry name" value="Arabinanase/levansucrase/invertase"/>
    <property type="match status" value="1"/>
</dbReference>
<accession>A0ABW7EPV3</accession>
<dbReference type="PROSITE" id="PS51257">
    <property type="entry name" value="PROKAR_LIPOPROTEIN"/>
    <property type="match status" value="1"/>
</dbReference>
<dbReference type="Proteomes" id="UP001606300">
    <property type="component" value="Unassembled WGS sequence"/>
</dbReference>
<dbReference type="CDD" id="cd08984">
    <property type="entry name" value="GH43-like"/>
    <property type="match status" value="1"/>
</dbReference>
<evidence type="ECO:0000256" key="1">
    <source>
        <dbReference type="SAM" id="SignalP"/>
    </source>
</evidence>
<organism evidence="2 3">
    <name type="scientific">Pelomonas dachongensis</name>
    <dbReference type="NCBI Taxonomy" id="3299029"/>
    <lineage>
        <taxon>Bacteria</taxon>
        <taxon>Pseudomonadati</taxon>
        <taxon>Pseudomonadota</taxon>
        <taxon>Betaproteobacteria</taxon>
        <taxon>Burkholderiales</taxon>
        <taxon>Sphaerotilaceae</taxon>
        <taxon>Roseateles</taxon>
    </lineage>
</organism>
<comment type="caution">
    <text evidence="2">The sequence shown here is derived from an EMBL/GenBank/DDBJ whole genome shotgun (WGS) entry which is preliminary data.</text>
</comment>
<dbReference type="RefSeq" id="WP_394471597.1">
    <property type="nucleotide sequence ID" value="NZ_JBIGHY010000006.1"/>
</dbReference>
<feature type="signal peptide" evidence="1">
    <location>
        <begin position="1"/>
        <end position="23"/>
    </location>
</feature>
<dbReference type="EMBL" id="JBIGHY010000006">
    <property type="protein sequence ID" value="MFG6415526.1"/>
    <property type="molecule type" value="Genomic_DNA"/>
</dbReference>
<feature type="chain" id="PRO_5047384899" description="Glycosyl hydrolases family 43" evidence="1">
    <location>
        <begin position="24"/>
        <end position="335"/>
    </location>
</feature>
<dbReference type="Gene3D" id="2.115.10.20">
    <property type="entry name" value="Glycosyl hydrolase domain, family 43"/>
    <property type="match status" value="1"/>
</dbReference>
<evidence type="ECO:0008006" key="4">
    <source>
        <dbReference type="Google" id="ProtNLM"/>
    </source>
</evidence>
<gene>
    <name evidence="2" type="ORF">ACG02S_16650</name>
</gene>
<proteinExistence type="predicted"/>
<name>A0ABW7EPV3_9BURK</name>
<protein>
    <recommendedName>
        <fullName evidence="4">Glycosyl hydrolases family 43</fullName>
    </recommendedName>
</protein>
<sequence>MKRIASLAVLAALAGCATSPPPAPEPAPRPLYRDPTYDGAADVSLVFNRGLKRWEMFYTNRRATVRMDDPKDVSWVHGTPIGVATTDDGNRWRFDQEAKFPAECTGVTLWAPEIQDIDGTYHLWLTIVPGIHKSWTGERRIEHMTSTDLRNWQCAGTADLGSPKVIDASVIRAPQGGYRMWFKDEAAGSKLKFADSPDLKAWTVRGQVSNLPGEGPTVFQFGGKWWLVADLWKGLLVLRSDDALNWEEQPTRLLAGVGQHPTDRAKGQHPGVTVVDGRAYLFYFTHQSGEPEAKTDDRWHQRTVIQAAELTVKDGWLSVDRNAAPPDLRSAFKSR</sequence>
<keyword evidence="1" id="KW-0732">Signal</keyword>
<evidence type="ECO:0000313" key="3">
    <source>
        <dbReference type="Proteomes" id="UP001606300"/>
    </source>
</evidence>
<reference evidence="2 3" key="1">
    <citation type="submission" date="2024-09" db="EMBL/GenBank/DDBJ databases">
        <title>Novel species of the genus Pelomonas and Roseateles isolated from streams.</title>
        <authorList>
            <person name="Lu H."/>
        </authorList>
    </citation>
    <scope>NUCLEOTIDE SEQUENCE [LARGE SCALE GENOMIC DNA]</scope>
    <source>
        <strain evidence="2 3">DC23W</strain>
    </source>
</reference>
<keyword evidence="3" id="KW-1185">Reference proteome</keyword>
<evidence type="ECO:0000313" key="2">
    <source>
        <dbReference type="EMBL" id="MFG6415526.1"/>
    </source>
</evidence>
<dbReference type="InterPro" id="IPR023296">
    <property type="entry name" value="Glyco_hydro_beta-prop_sf"/>
</dbReference>